<reference evidence="1 2" key="2">
    <citation type="journal article" date="2019" name="G3 (Bethesda)">
        <title>Hybrid Assembly of the Genome of the Entomopathogenic Nematode Steinernema carpocapsae Identifies the X-Chromosome.</title>
        <authorList>
            <person name="Serra L."/>
            <person name="Macchietto M."/>
            <person name="Macias-Munoz A."/>
            <person name="McGill C.J."/>
            <person name="Rodriguez I.M."/>
            <person name="Rodriguez B."/>
            <person name="Murad R."/>
            <person name="Mortazavi A."/>
        </authorList>
    </citation>
    <scope>NUCLEOTIDE SEQUENCE [LARGE SCALE GENOMIC DNA]</scope>
    <source>
        <strain evidence="1 2">ALL</strain>
    </source>
</reference>
<dbReference type="EMBL" id="AZBU02000012">
    <property type="protein sequence ID" value="TKR59781.1"/>
    <property type="molecule type" value="Genomic_DNA"/>
</dbReference>
<name>A0A4U5LUJ5_STECR</name>
<comment type="caution">
    <text evidence="1">The sequence shown here is derived from an EMBL/GenBank/DDBJ whole genome shotgun (WGS) entry which is preliminary data.</text>
</comment>
<gene>
    <name evidence="1" type="ORF">L596_029406</name>
</gene>
<evidence type="ECO:0000313" key="2">
    <source>
        <dbReference type="Proteomes" id="UP000298663"/>
    </source>
</evidence>
<organism evidence="1 2">
    <name type="scientific">Steinernema carpocapsae</name>
    <name type="common">Entomopathogenic nematode</name>
    <dbReference type="NCBI Taxonomy" id="34508"/>
    <lineage>
        <taxon>Eukaryota</taxon>
        <taxon>Metazoa</taxon>
        <taxon>Ecdysozoa</taxon>
        <taxon>Nematoda</taxon>
        <taxon>Chromadorea</taxon>
        <taxon>Rhabditida</taxon>
        <taxon>Tylenchina</taxon>
        <taxon>Panagrolaimomorpha</taxon>
        <taxon>Strongyloidoidea</taxon>
        <taxon>Steinernematidae</taxon>
        <taxon>Steinernema</taxon>
    </lineage>
</organism>
<dbReference type="AlphaFoldDB" id="A0A4U5LUJ5"/>
<proteinExistence type="predicted"/>
<accession>A0A4U5LUJ5</accession>
<protein>
    <submittedName>
        <fullName evidence="1">Uncharacterized protein</fullName>
    </submittedName>
</protein>
<reference evidence="1 2" key="1">
    <citation type="journal article" date="2015" name="Genome Biol.">
        <title>Comparative genomics of Steinernema reveals deeply conserved gene regulatory networks.</title>
        <authorList>
            <person name="Dillman A.R."/>
            <person name="Macchietto M."/>
            <person name="Porter C.F."/>
            <person name="Rogers A."/>
            <person name="Williams B."/>
            <person name="Antoshechkin I."/>
            <person name="Lee M.M."/>
            <person name="Goodwin Z."/>
            <person name="Lu X."/>
            <person name="Lewis E.E."/>
            <person name="Goodrich-Blair H."/>
            <person name="Stock S.P."/>
            <person name="Adams B.J."/>
            <person name="Sternberg P.W."/>
            <person name="Mortazavi A."/>
        </authorList>
    </citation>
    <scope>NUCLEOTIDE SEQUENCE [LARGE SCALE GENOMIC DNA]</scope>
    <source>
        <strain evidence="1 2">ALL</strain>
    </source>
</reference>
<dbReference type="Proteomes" id="UP000298663">
    <property type="component" value="Unassembled WGS sequence"/>
</dbReference>
<evidence type="ECO:0000313" key="1">
    <source>
        <dbReference type="EMBL" id="TKR59781.1"/>
    </source>
</evidence>
<keyword evidence="2" id="KW-1185">Reference proteome</keyword>
<sequence>MRFGEKSRVDQITIAVSEQNMEALKSDRDTRNTVVDFAGHRRRAPLWRFHVSGTPGGRLQSARGISPLRIASCLRCPPFEETRRWRRF</sequence>